<proteinExistence type="predicted"/>
<feature type="region of interest" description="Disordered" evidence="1">
    <location>
        <begin position="1"/>
        <end position="41"/>
    </location>
</feature>
<reference evidence="2" key="2">
    <citation type="submission" date="2020-09" db="EMBL/GenBank/DDBJ databases">
        <authorList>
            <person name="Sun Q."/>
            <person name="Ohkuma M."/>
        </authorList>
    </citation>
    <scope>NUCLEOTIDE SEQUENCE</scope>
    <source>
        <strain evidence="2">JCM 3313</strain>
    </source>
</reference>
<evidence type="ECO:0000256" key="1">
    <source>
        <dbReference type="SAM" id="MobiDB-lite"/>
    </source>
</evidence>
<evidence type="ECO:0000313" key="2">
    <source>
        <dbReference type="EMBL" id="GGP88473.1"/>
    </source>
</evidence>
<keyword evidence="3" id="KW-1185">Reference proteome</keyword>
<reference evidence="2" key="1">
    <citation type="journal article" date="2014" name="Int. J. Syst. Evol. Microbiol.">
        <title>Complete genome sequence of Corynebacterium casei LMG S-19264T (=DSM 44701T), isolated from a smear-ripened cheese.</title>
        <authorList>
            <consortium name="US DOE Joint Genome Institute (JGI-PGF)"/>
            <person name="Walter F."/>
            <person name="Albersmeier A."/>
            <person name="Kalinowski J."/>
            <person name="Ruckert C."/>
        </authorList>
    </citation>
    <scope>NUCLEOTIDE SEQUENCE</scope>
    <source>
        <strain evidence="2">JCM 3313</strain>
    </source>
</reference>
<dbReference type="AlphaFoldDB" id="A0A918AXM5"/>
<sequence length="41" mass="4379">MGKPGPSHVGSPIPEHIGYVEGTRGSETSQYPQEEKTTVIP</sequence>
<organism evidence="2 3">
    <name type="scientific">Saccharothrix coeruleofusca</name>
    <dbReference type="NCBI Taxonomy" id="33919"/>
    <lineage>
        <taxon>Bacteria</taxon>
        <taxon>Bacillati</taxon>
        <taxon>Actinomycetota</taxon>
        <taxon>Actinomycetes</taxon>
        <taxon>Pseudonocardiales</taxon>
        <taxon>Pseudonocardiaceae</taxon>
        <taxon>Saccharothrix</taxon>
    </lineage>
</organism>
<dbReference type="Proteomes" id="UP000639606">
    <property type="component" value="Unassembled WGS sequence"/>
</dbReference>
<accession>A0A918AXM5</accession>
<protein>
    <submittedName>
        <fullName evidence="2">Uncharacterized protein</fullName>
    </submittedName>
</protein>
<dbReference type="EMBL" id="BMRG01000054">
    <property type="protein sequence ID" value="GGP88473.1"/>
    <property type="molecule type" value="Genomic_DNA"/>
</dbReference>
<comment type="caution">
    <text evidence="2">The sequence shown here is derived from an EMBL/GenBank/DDBJ whole genome shotgun (WGS) entry which is preliminary data.</text>
</comment>
<evidence type="ECO:0000313" key="3">
    <source>
        <dbReference type="Proteomes" id="UP000639606"/>
    </source>
</evidence>
<gene>
    <name evidence="2" type="ORF">GCM10010185_72130</name>
</gene>
<name>A0A918AXM5_9PSEU</name>